<dbReference type="Proteomes" id="UP001172155">
    <property type="component" value="Unassembled WGS sequence"/>
</dbReference>
<dbReference type="AlphaFoldDB" id="A0AA40KBI1"/>
<reference evidence="2" key="1">
    <citation type="submission" date="2023-06" db="EMBL/GenBank/DDBJ databases">
        <title>Genome-scale phylogeny and comparative genomics of the fungal order Sordariales.</title>
        <authorList>
            <consortium name="Lawrence Berkeley National Laboratory"/>
            <person name="Hensen N."/>
            <person name="Bonometti L."/>
            <person name="Westerberg I."/>
            <person name="Brannstrom I.O."/>
            <person name="Guillou S."/>
            <person name="Cros-Aarteil S."/>
            <person name="Calhoun S."/>
            <person name="Haridas S."/>
            <person name="Kuo A."/>
            <person name="Mondo S."/>
            <person name="Pangilinan J."/>
            <person name="Riley R."/>
            <person name="LaButti K."/>
            <person name="Andreopoulos B."/>
            <person name="Lipzen A."/>
            <person name="Chen C."/>
            <person name="Yanf M."/>
            <person name="Daum C."/>
            <person name="Ng V."/>
            <person name="Clum A."/>
            <person name="Steindorff A."/>
            <person name="Ohm R."/>
            <person name="Martin F."/>
            <person name="Silar P."/>
            <person name="Natvig D."/>
            <person name="Lalanne C."/>
            <person name="Gautier V."/>
            <person name="Ament-velasquez S.L."/>
            <person name="Kruys A."/>
            <person name="Hutchinson M.I."/>
            <person name="Powell A.J."/>
            <person name="Barry K."/>
            <person name="Miller A.N."/>
            <person name="Grigoriev I.V."/>
            <person name="Debuchy R."/>
            <person name="Gladieux P."/>
            <person name="Thoren M.H."/>
            <person name="Johannesson H."/>
        </authorList>
    </citation>
    <scope>NUCLEOTIDE SEQUENCE</scope>
    <source>
        <strain evidence="2">SMH3187-1</strain>
    </source>
</reference>
<evidence type="ECO:0000313" key="2">
    <source>
        <dbReference type="EMBL" id="KAK0752895.1"/>
    </source>
</evidence>
<sequence>WLNTCKEHYGRSDQASGMGLEVPTRLLDLSAPGLSEDLVLYETTPTDKSIAYATLSHRWGTTPPTTTTMSDLQKNLKRIYIESLPKTFREAVTFARKMGVRCLWIDSLCIIQDSAADKDREIPKMASIYSNAVFNIAASAA</sequence>
<dbReference type="PANTHER" id="PTHR33112:SF16">
    <property type="entry name" value="HETEROKARYON INCOMPATIBILITY DOMAIN-CONTAINING PROTEIN"/>
    <property type="match status" value="1"/>
</dbReference>
<feature type="non-terminal residue" evidence="2">
    <location>
        <position position="1"/>
    </location>
</feature>
<evidence type="ECO:0000259" key="1">
    <source>
        <dbReference type="Pfam" id="PF06985"/>
    </source>
</evidence>
<dbReference type="PANTHER" id="PTHR33112">
    <property type="entry name" value="DOMAIN PROTEIN, PUTATIVE-RELATED"/>
    <property type="match status" value="1"/>
</dbReference>
<protein>
    <submittedName>
        <fullName evidence="2">Heterokaryon incompatibility protein-domain-containing protein</fullName>
    </submittedName>
</protein>
<dbReference type="EMBL" id="JAUKUD010000001">
    <property type="protein sequence ID" value="KAK0752895.1"/>
    <property type="molecule type" value="Genomic_DNA"/>
</dbReference>
<organism evidence="2 3">
    <name type="scientific">Schizothecium vesticola</name>
    <dbReference type="NCBI Taxonomy" id="314040"/>
    <lineage>
        <taxon>Eukaryota</taxon>
        <taxon>Fungi</taxon>
        <taxon>Dikarya</taxon>
        <taxon>Ascomycota</taxon>
        <taxon>Pezizomycotina</taxon>
        <taxon>Sordariomycetes</taxon>
        <taxon>Sordariomycetidae</taxon>
        <taxon>Sordariales</taxon>
        <taxon>Schizotheciaceae</taxon>
        <taxon>Schizothecium</taxon>
    </lineage>
</organism>
<accession>A0AA40KBI1</accession>
<proteinExistence type="predicted"/>
<feature type="domain" description="Heterokaryon incompatibility" evidence="1">
    <location>
        <begin position="52"/>
        <end position="140"/>
    </location>
</feature>
<keyword evidence="3" id="KW-1185">Reference proteome</keyword>
<gene>
    <name evidence="2" type="ORF">B0T18DRAFT_307945</name>
</gene>
<comment type="caution">
    <text evidence="2">The sequence shown here is derived from an EMBL/GenBank/DDBJ whole genome shotgun (WGS) entry which is preliminary data.</text>
</comment>
<dbReference type="Pfam" id="PF06985">
    <property type="entry name" value="HET"/>
    <property type="match status" value="1"/>
</dbReference>
<evidence type="ECO:0000313" key="3">
    <source>
        <dbReference type="Proteomes" id="UP001172155"/>
    </source>
</evidence>
<dbReference type="InterPro" id="IPR010730">
    <property type="entry name" value="HET"/>
</dbReference>
<feature type="non-terminal residue" evidence="2">
    <location>
        <position position="141"/>
    </location>
</feature>
<name>A0AA40KBI1_9PEZI</name>